<gene>
    <name evidence="12" type="ORF">IAD16_00525</name>
</gene>
<comment type="caution">
    <text evidence="12">The sequence shown here is derived from an EMBL/GenBank/DDBJ whole genome shotgun (WGS) entry which is preliminary data.</text>
</comment>
<accession>A0A9D1I4M3</accession>
<dbReference type="InterPro" id="IPR001967">
    <property type="entry name" value="Peptidase_S11_N"/>
</dbReference>
<evidence type="ECO:0000256" key="3">
    <source>
        <dbReference type="ARBA" id="ARBA00022801"/>
    </source>
</evidence>
<evidence type="ECO:0000256" key="10">
    <source>
        <dbReference type="SAM" id="SignalP"/>
    </source>
</evidence>
<dbReference type="GO" id="GO:0006508">
    <property type="term" value="P:proteolysis"/>
    <property type="evidence" value="ECO:0007669"/>
    <property type="project" value="InterPro"/>
</dbReference>
<keyword evidence="4" id="KW-0133">Cell shape</keyword>
<comment type="similarity">
    <text evidence="1 9">Belongs to the peptidase S11 family.</text>
</comment>
<dbReference type="Pfam" id="PF00768">
    <property type="entry name" value="Peptidase_S11"/>
    <property type="match status" value="1"/>
</dbReference>
<dbReference type="EMBL" id="DVMO01000006">
    <property type="protein sequence ID" value="HIU26850.1"/>
    <property type="molecule type" value="Genomic_DNA"/>
</dbReference>
<dbReference type="GO" id="GO:0009002">
    <property type="term" value="F:serine-type D-Ala-D-Ala carboxypeptidase activity"/>
    <property type="evidence" value="ECO:0007669"/>
    <property type="project" value="InterPro"/>
</dbReference>
<feature type="active site" evidence="7">
    <location>
        <position position="154"/>
    </location>
</feature>
<evidence type="ECO:0000256" key="6">
    <source>
        <dbReference type="ARBA" id="ARBA00023316"/>
    </source>
</evidence>
<evidence type="ECO:0000256" key="9">
    <source>
        <dbReference type="RuleBase" id="RU004016"/>
    </source>
</evidence>
<protein>
    <submittedName>
        <fullName evidence="12">D-alanyl-D-alanine carboxypeptidase</fullName>
    </submittedName>
</protein>
<keyword evidence="3" id="KW-0378">Hydrolase</keyword>
<dbReference type="PANTHER" id="PTHR21581">
    <property type="entry name" value="D-ALANYL-D-ALANINE CARBOXYPEPTIDASE"/>
    <property type="match status" value="1"/>
</dbReference>
<dbReference type="AlphaFoldDB" id="A0A9D1I4M3"/>
<evidence type="ECO:0000256" key="7">
    <source>
        <dbReference type="PIRSR" id="PIRSR618044-1"/>
    </source>
</evidence>
<evidence type="ECO:0000256" key="1">
    <source>
        <dbReference type="ARBA" id="ARBA00007164"/>
    </source>
</evidence>
<dbReference type="SUPFAM" id="SSF56601">
    <property type="entry name" value="beta-lactamase/transpeptidase-like"/>
    <property type="match status" value="1"/>
</dbReference>
<evidence type="ECO:0000256" key="4">
    <source>
        <dbReference type="ARBA" id="ARBA00022960"/>
    </source>
</evidence>
<evidence type="ECO:0000313" key="13">
    <source>
        <dbReference type="Proteomes" id="UP000824091"/>
    </source>
</evidence>
<evidence type="ECO:0000313" key="12">
    <source>
        <dbReference type="EMBL" id="HIU26850.1"/>
    </source>
</evidence>
<dbReference type="GO" id="GO:0009252">
    <property type="term" value="P:peptidoglycan biosynthetic process"/>
    <property type="evidence" value="ECO:0007669"/>
    <property type="project" value="UniProtKB-KW"/>
</dbReference>
<dbReference type="InterPro" id="IPR018044">
    <property type="entry name" value="Peptidase_S11"/>
</dbReference>
<feature type="chain" id="PRO_5038395348" evidence="10">
    <location>
        <begin position="25"/>
        <end position="305"/>
    </location>
</feature>
<proteinExistence type="inferred from homology"/>
<feature type="domain" description="Peptidase S11 D-alanyl-D-alanine carboxypeptidase A N-terminal" evidence="11">
    <location>
        <begin position="64"/>
        <end position="287"/>
    </location>
</feature>
<keyword evidence="12" id="KW-0645">Protease</keyword>
<keyword evidence="5" id="KW-0573">Peptidoglycan synthesis</keyword>
<keyword evidence="2 10" id="KW-0732">Signal</keyword>
<dbReference type="GO" id="GO:0008360">
    <property type="term" value="P:regulation of cell shape"/>
    <property type="evidence" value="ECO:0007669"/>
    <property type="project" value="UniProtKB-KW"/>
</dbReference>
<evidence type="ECO:0000256" key="8">
    <source>
        <dbReference type="PIRSR" id="PIRSR618044-2"/>
    </source>
</evidence>
<evidence type="ECO:0000259" key="11">
    <source>
        <dbReference type="Pfam" id="PF00768"/>
    </source>
</evidence>
<feature type="active site" description="Proton acceptor" evidence="7">
    <location>
        <position position="97"/>
    </location>
</feature>
<evidence type="ECO:0000256" key="2">
    <source>
        <dbReference type="ARBA" id="ARBA00022729"/>
    </source>
</evidence>
<dbReference type="Proteomes" id="UP000824091">
    <property type="component" value="Unassembled WGS sequence"/>
</dbReference>
<keyword evidence="6" id="KW-0961">Cell wall biogenesis/degradation</keyword>
<feature type="active site" description="Acyl-ester intermediate" evidence="7">
    <location>
        <position position="94"/>
    </location>
</feature>
<dbReference type="InterPro" id="IPR012338">
    <property type="entry name" value="Beta-lactam/transpept-like"/>
</dbReference>
<keyword evidence="12" id="KW-0121">Carboxypeptidase</keyword>
<evidence type="ECO:0000256" key="5">
    <source>
        <dbReference type="ARBA" id="ARBA00022984"/>
    </source>
</evidence>
<dbReference type="Gene3D" id="3.40.710.10">
    <property type="entry name" value="DD-peptidase/beta-lactamase superfamily"/>
    <property type="match status" value="1"/>
</dbReference>
<dbReference type="PRINTS" id="PR00725">
    <property type="entry name" value="DADACBPTASE1"/>
</dbReference>
<reference evidence="12" key="2">
    <citation type="journal article" date="2021" name="PeerJ">
        <title>Extensive microbial diversity within the chicken gut microbiome revealed by metagenomics and culture.</title>
        <authorList>
            <person name="Gilroy R."/>
            <person name="Ravi A."/>
            <person name="Getino M."/>
            <person name="Pursley I."/>
            <person name="Horton D.L."/>
            <person name="Alikhan N.F."/>
            <person name="Baker D."/>
            <person name="Gharbi K."/>
            <person name="Hall N."/>
            <person name="Watson M."/>
            <person name="Adriaenssens E.M."/>
            <person name="Foster-Nyarko E."/>
            <person name="Jarju S."/>
            <person name="Secka A."/>
            <person name="Antonio M."/>
            <person name="Oren A."/>
            <person name="Chaudhuri R.R."/>
            <person name="La Ragione R."/>
            <person name="Hildebrand F."/>
            <person name="Pallen M.J."/>
        </authorList>
    </citation>
    <scope>NUCLEOTIDE SEQUENCE</scope>
    <source>
        <strain evidence="12">11300</strain>
    </source>
</reference>
<dbReference type="PANTHER" id="PTHR21581:SF33">
    <property type="entry name" value="D-ALANYL-D-ALANINE CARBOXYPEPTIDASE DACB"/>
    <property type="match status" value="1"/>
</dbReference>
<feature type="binding site" evidence="8">
    <location>
        <position position="257"/>
    </location>
    <ligand>
        <name>substrate</name>
    </ligand>
</feature>
<feature type="signal peptide" evidence="10">
    <location>
        <begin position="1"/>
        <end position="24"/>
    </location>
</feature>
<organism evidence="12 13">
    <name type="scientific">Candidatus Fimisoma avicola</name>
    <dbReference type="NCBI Taxonomy" id="2840826"/>
    <lineage>
        <taxon>Bacteria</taxon>
        <taxon>Bacillati</taxon>
        <taxon>Bacillota</taxon>
        <taxon>Clostridia</taxon>
        <taxon>Eubacteriales</taxon>
        <taxon>Candidatus Fimisoma</taxon>
    </lineage>
</organism>
<dbReference type="GO" id="GO:0071555">
    <property type="term" value="P:cell wall organization"/>
    <property type="evidence" value="ECO:0007669"/>
    <property type="project" value="UniProtKB-KW"/>
</dbReference>
<sequence length="305" mass="32332">MNRKMKTAAVICLIIGLAAGTAEILGSRITDQPEEEEPPGDAALVAKAASPHEGKNIHDSADLALGAEGAILIDTKDKTVLFEKNADKKLYPASTTKIMTALVALETLEEIGAGQDSRVTVPDEAAGLEGSSVYLKAGQQVTMEELLYGMMLQSGNDAAAAVAICCGGDMETFVEKMNDKAAALGCGSTHFTNPSGLHDEGHYTTARDLAIIGAAAMEREDFRRIVSAESWQSQDTGRSYVNKNKTLFQYDGGNGIKIGYTKASGRTLAASAERDGKVLIAVVLNDHNWFEDAYGMLDYGFEAAG</sequence>
<reference evidence="12" key="1">
    <citation type="submission" date="2020-10" db="EMBL/GenBank/DDBJ databases">
        <authorList>
            <person name="Gilroy R."/>
        </authorList>
    </citation>
    <scope>NUCLEOTIDE SEQUENCE</scope>
    <source>
        <strain evidence="12">11300</strain>
    </source>
</reference>
<name>A0A9D1I4M3_9FIRM</name>